<dbReference type="Gene3D" id="1.10.3810.10">
    <property type="entry name" value="Biosynthetic peptidoglycan transglycosylase-like"/>
    <property type="match status" value="1"/>
</dbReference>
<dbReference type="RefSeq" id="WP_013136423.1">
    <property type="nucleotide sequence ID" value="NC_014166.1"/>
</dbReference>
<dbReference type="EMBL" id="CP001999">
    <property type="protein sequence ID" value="ADG94278.1"/>
    <property type="molecule type" value="Genomic_DNA"/>
</dbReference>
<feature type="region of interest" description="Disordered" evidence="18">
    <location>
        <begin position="409"/>
        <end position="449"/>
    </location>
</feature>
<evidence type="ECO:0000313" key="23">
    <source>
        <dbReference type="Proteomes" id="UP000000939"/>
    </source>
</evidence>
<dbReference type="UniPathway" id="UPA00219"/>
<evidence type="ECO:0000256" key="17">
    <source>
        <dbReference type="ARBA" id="ARBA00049902"/>
    </source>
</evidence>
<dbReference type="GO" id="GO:0071555">
    <property type="term" value="P:cell wall organization"/>
    <property type="evidence" value="ECO:0007669"/>
    <property type="project" value="UniProtKB-KW"/>
</dbReference>
<dbReference type="GO" id="GO:0008658">
    <property type="term" value="F:penicillin binding"/>
    <property type="evidence" value="ECO:0007669"/>
    <property type="project" value="InterPro"/>
</dbReference>
<dbReference type="Pfam" id="PF00905">
    <property type="entry name" value="Transpeptidase"/>
    <property type="match status" value="2"/>
</dbReference>
<dbReference type="PANTHER" id="PTHR32282:SF11">
    <property type="entry name" value="PENICILLIN-BINDING PROTEIN 1B"/>
    <property type="match status" value="1"/>
</dbReference>
<dbReference type="GO" id="GO:0005886">
    <property type="term" value="C:plasma membrane"/>
    <property type="evidence" value="ECO:0007669"/>
    <property type="project" value="UniProtKB-SubCell"/>
</dbReference>
<evidence type="ECO:0000256" key="1">
    <source>
        <dbReference type="ARBA" id="ARBA00004236"/>
    </source>
</evidence>
<dbReference type="InterPro" id="IPR023346">
    <property type="entry name" value="Lysozyme-like_dom_sf"/>
</dbReference>
<evidence type="ECO:0000256" key="19">
    <source>
        <dbReference type="SAM" id="Phobius"/>
    </source>
</evidence>
<keyword evidence="12" id="KW-0573">Peptidoglycan synthesis</keyword>
<dbReference type="SUPFAM" id="SSF56601">
    <property type="entry name" value="beta-lactamase/transpeptidase-like"/>
    <property type="match status" value="1"/>
</dbReference>
<evidence type="ECO:0000259" key="21">
    <source>
        <dbReference type="Pfam" id="PF00912"/>
    </source>
</evidence>
<keyword evidence="7" id="KW-0645">Protease</keyword>
<dbReference type="eggNOG" id="COG0744">
    <property type="taxonomic scope" value="Bacteria"/>
</dbReference>
<evidence type="ECO:0000313" key="22">
    <source>
        <dbReference type="EMBL" id="ADG94278.1"/>
    </source>
</evidence>
<reference evidence="22 23" key="1">
    <citation type="journal article" date="2010" name="Stand. Genomic Sci.">
        <title>Complete genome sequence of Arcobacter nitrofigilis type strain (CI).</title>
        <authorList>
            <person name="Pati A."/>
            <person name="Gronow S."/>
            <person name="Lapidus A."/>
            <person name="Copeland A."/>
            <person name="Glavina Del Rio T."/>
            <person name="Nolan M."/>
            <person name="Lucas S."/>
            <person name="Tice H."/>
            <person name="Cheng J.F."/>
            <person name="Han C."/>
            <person name="Chertkov O."/>
            <person name="Bruce D."/>
            <person name="Tapia R."/>
            <person name="Goodwin L."/>
            <person name="Pitluck S."/>
            <person name="Liolios K."/>
            <person name="Ivanova N."/>
            <person name="Mavromatis K."/>
            <person name="Chen A."/>
            <person name="Palaniappan K."/>
            <person name="Land M."/>
            <person name="Hauser L."/>
            <person name="Chang Y.J."/>
            <person name="Jeffries C.D."/>
            <person name="Detter J.C."/>
            <person name="Rohde M."/>
            <person name="Goker M."/>
            <person name="Bristow J."/>
            <person name="Eisen J.A."/>
            <person name="Markowitz V."/>
            <person name="Hugenholtz P."/>
            <person name="Klenk H.P."/>
            <person name="Kyrpides N.C."/>
        </authorList>
    </citation>
    <scope>NUCLEOTIDE SEQUENCE [LARGE SCALE GENOMIC DNA]</scope>
    <source>
        <strain evidence="23">ATCC 33309 / DSM 7299 / CCUG 15893 / LMG 7604 / NCTC 12251 / CI</strain>
    </source>
</reference>
<feature type="domain" description="Penicillin-binding protein transpeptidase" evidence="20">
    <location>
        <begin position="342"/>
        <end position="421"/>
    </location>
</feature>
<evidence type="ECO:0000256" key="16">
    <source>
        <dbReference type="ARBA" id="ARBA00034000"/>
    </source>
</evidence>
<keyword evidence="6" id="KW-0121">Carboxypeptidase</keyword>
<comment type="catalytic activity">
    <reaction evidence="17">
        <text>[GlcNAc-(1-&gt;4)-Mur2Ac(oyl-L-Ala-gamma-D-Glu-L-Lys-D-Ala-D-Ala)](n)-di-trans,octa-cis-undecaprenyl diphosphate + beta-D-GlcNAc-(1-&gt;4)-Mur2Ac(oyl-L-Ala-gamma-D-Glu-L-Lys-D-Ala-D-Ala)-di-trans,octa-cis-undecaprenyl diphosphate = [GlcNAc-(1-&gt;4)-Mur2Ac(oyl-L-Ala-gamma-D-Glu-L-Lys-D-Ala-D-Ala)](n+1)-di-trans,octa-cis-undecaprenyl diphosphate + di-trans,octa-cis-undecaprenyl diphosphate + H(+)</text>
        <dbReference type="Rhea" id="RHEA:23708"/>
        <dbReference type="Rhea" id="RHEA-COMP:9602"/>
        <dbReference type="Rhea" id="RHEA-COMP:9603"/>
        <dbReference type="ChEBI" id="CHEBI:15378"/>
        <dbReference type="ChEBI" id="CHEBI:58405"/>
        <dbReference type="ChEBI" id="CHEBI:60033"/>
        <dbReference type="ChEBI" id="CHEBI:78435"/>
        <dbReference type="EC" id="2.4.99.28"/>
    </reaction>
</comment>
<dbReference type="OrthoDB" id="9766909at2"/>
<keyword evidence="14" id="KW-0511">Multifunctional enzyme</keyword>
<sequence length="694" mass="78942">MIKYILGIITIIGLAIASWLVYLYLNLRFDIDKIVNYKPPLTTQFFDKNGELVANIFDKENRLYVDYDDIPPRVIEALLAIEDTQFFEHGGVNLDAISRALIKDIKAGKLVEGASTLTQQLVKTILLTREKKLIRKIKEALLSIRVEQVLTKEQILERYFNQVYFGHGYFGIRTAALGYFKKELYQLSLKEIAILVGLPKAPSFYDPTRNLKFSLARANQVIDRLKTLGWINQSEYQEATDSVPTIYNQTLTKNKAPYIVDYAFKELRKNIPNIKEEGYVINLTIDLKAQEIARKALNLSYNNIIKRDQYFRSLAFKGLNVYPMSLIEEQEAFTKTLNGGLITIENSTGKILSLVGGVNYRESSFNRVIQSQRQPGSSVKPFIYQQALDLGYSPASLIADISRTYEFDDEETKKANTENPDTNETDVQTTDTQAADGTEDDTSKKRWQPKNYEEDYKGLITLREALVHSRNLATINLVNDIGIDVIYKGLESYGLKNIPFDLSITLGSFGVSPIEFSQAYSMFSNNGIQVKPYIVSSITNRYKQTVNFEPEEKFITSPEQVYLMTTILEDVVKKGTGRMANVDGIEIAGKTGTSNNNVDAWFCGYSPTLQTIIWFGNDDNKPMRKSETGGRAAGPAFAYFYKNYLKLHPEIKRNFTQPDNVKTTTLNGEKEYYTETSKLPLNKTRLLEKNQVQF</sequence>
<dbReference type="CAZy" id="GT51">
    <property type="family name" value="Glycosyltransferase Family 51"/>
</dbReference>
<evidence type="ECO:0000256" key="14">
    <source>
        <dbReference type="ARBA" id="ARBA00023268"/>
    </source>
</evidence>
<keyword evidence="8" id="KW-0328">Glycosyltransferase</keyword>
<evidence type="ECO:0000256" key="9">
    <source>
        <dbReference type="ARBA" id="ARBA00022679"/>
    </source>
</evidence>
<keyword evidence="15" id="KW-0961">Cell wall biogenesis/degradation</keyword>
<gene>
    <name evidence="22" type="ordered locus">Arnit_2630</name>
</gene>
<evidence type="ECO:0000256" key="8">
    <source>
        <dbReference type="ARBA" id="ARBA00022676"/>
    </source>
</evidence>
<dbReference type="GO" id="GO:0006508">
    <property type="term" value="P:proteolysis"/>
    <property type="evidence" value="ECO:0007669"/>
    <property type="project" value="UniProtKB-KW"/>
</dbReference>
<dbReference type="GO" id="GO:0009002">
    <property type="term" value="F:serine-type D-Ala-D-Ala carboxypeptidase activity"/>
    <property type="evidence" value="ECO:0007669"/>
    <property type="project" value="UniProtKB-EC"/>
</dbReference>
<evidence type="ECO:0000256" key="11">
    <source>
        <dbReference type="ARBA" id="ARBA00022960"/>
    </source>
</evidence>
<dbReference type="KEGG" id="ant:Arnit_2630"/>
<dbReference type="InterPro" id="IPR050396">
    <property type="entry name" value="Glycosyltr_51/Transpeptidase"/>
</dbReference>
<keyword evidence="10" id="KW-0378">Hydrolase</keyword>
<comment type="pathway">
    <text evidence="2">Cell wall biogenesis; peptidoglycan biosynthesis.</text>
</comment>
<evidence type="ECO:0000256" key="6">
    <source>
        <dbReference type="ARBA" id="ARBA00022645"/>
    </source>
</evidence>
<evidence type="ECO:0000256" key="13">
    <source>
        <dbReference type="ARBA" id="ARBA00023136"/>
    </source>
</evidence>
<keyword evidence="19" id="KW-1133">Transmembrane helix</keyword>
<dbReference type="GO" id="GO:0009252">
    <property type="term" value="P:peptidoglycan biosynthetic process"/>
    <property type="evidence" value="ECO:0007669"/>
    <property type="project" value="UniProtKB-UniPathway"/>
</dbReference>
<dbReference type="GO" id="GO:0008955">
    <property type="term" value="F:peptidoglycan glycosyltransferase activity"/>
    <property type="evidence" value="ECO:0007669"/>
    <property type="project" value="UniProtKB-EC"/>
</dbReference>
<comment type="similarity">
    <text evidence="4">In the N-terminal section; belongs to the glycosyltransferase 51 family.</text>
</comment>
<keyword evidence="23" id="KW-1185">Reference proteome</keyword>
<evidence type="ECO:0000256" key="4">
    <source>
        <dbReference type="ARBA" id="ARBA00007739"/>
    </source>
</evidence>
<name>D5V6K8_ARCNC</name>
<feature type="compositionally biased region" description="Low complexity" evidence="18">
    <location>
        <begin position="425"/>
        <end position="436"/>
    </location>
</feature>
<feature type="domain" description="Glycosyl transferase family 51" evidence="21">
    <location>
        <begin position="50"/>
        <end position="225"/>
    </location>
</feature>
<dbReference type="SUPFAM" id="SSF53955">
    <property type="entry name" value="Lysozyme-like"/>
    <property type="match status" value="1"/>
</dbReference>
<evidence type="ECO:0000256" key="18">
    <source>
        <dbReference type="SAM" id="MobiDB-lite"/>
    </source>
</evidence>
<evidence type="ECO:0000256" key="12">
    <source>
        <dbReference type="ARBA" id="ARBA00022984"/>
    </source>
</evidence>
<keyword evidence="9" id="KW-0808">Transferase</keyword>
<dbReference type="InterPro" id="IPR001460">
    <property type="entry name" value="PCN-bd_Tpept"/>
</dbReference>
<protein>
    <submittedName>
        <fullName evidence="22">Penicillin-binding protein, 1A family</fullName>
    </submittedName>
</protein>
<comment type="similarity">
    <text evidence="3">In the C-terminal section; belongs to the transpeptidase family.</text>
</comment>
<evidence type="ECO:0000256" key="5">
    <source>
        <dbReference type="ARBA" id="ARBA00022475"/>
    </source>
</evidence>
<dbReference type="PANTHER" id="PTHR32282">
    <property type="entry name" value="BINDING PROTEIN TRANSPEPTIDASE, PUTATIVE-RELATED"/>
    <property type="match status" value="1"/>
</dbReference>
<dbReference type="InterPro" id="IPR001264">
    <property type="entry name" value="Glyco_trans_51"/>
</dbReference>
<dbReference type="Proteomes" id="UP000000939">
    <property type="component" value="Chromosome"/>
</dbReference>
<dbReference type="STRING" id="572480.Arnit_2630"/>
<dbReference type="GO" id="GO:0030288">
    <property type="term" value="C:outer membrane-bounded periplasmic space"/>
    <property type="evidence" value="ECO:0007669"/>
    <property type="project" value="TreeGrafter"/>
</dbReference>
<feature type="transmembrane region" description="Helical" evidence="19">
    <location>
        <begin position="5"/>
        <end position="25"/>
    </location>
</feature>
<feature type="domain" description="Penicillin-binding protein transpeptidase" evidence="20">
    <location>
        <begin position="436"/>
        <end position="638"/>
    </location>
</feature>
<evidence type="ECO:0000256" key="7">
    <source>
        <dbReference type="ARBA" id="ARBA00022670"/>
    </source>
</evidence>
<keyword evidence="13 19" id="KW-0472">Membrane</keyword>
<dbReference type="FunFam" id="1.10.3810.10:FF:000001">
    <property type="entry name" value="Penicillin-binding protein 1A"/>
    <property type="match status" value="1"/>
</dbReference>
<proteinExistence type="inferred from homology"/>
<evidence type="ECO:0000256" key="2">
    <source>
        <dbReference type="ARBA" id="ARBA00004752"/>
    </source>
</evidence>
<comment type="catalytic activity">
    <reaction evidence="16">
        <text>Preferential cleavage: (Ac)2-L-Lys-D-Ala-|-D-Ala. Also transpeptidation of peptidyl-alanyl moieties that are N-acyl substituents of D-alanine.</text>
        <dbReference type="EC" id="3.4.16.4"/>
    </reaction>
</comment>
<evidence type="ECO:0000256" key="10">
    <source>
        <dbReference type="ARBA" id="ARBA00022801"/>
    </source>
</evidence>
<dbReference type="HOGENOM" id="CLU_006354_2_4_7"/>
<accession>D5V6K8</accession>
<evidence type="ECO:0000259" key="20">
    <source>
        <dbReference type="Pfam" id="PF00905"/>
    </source>
</evidence>
<organism evidence="22 23">
    <name type="scientific">Arcobacter nitrofigilis (strain ATCC 33309 / DSM 7299 / CCUG 15893 / LMG 7604 / NCTC 12251 / CI)</name>
    <name type="common">Campylobacter nitrofigilis</name>
    <dbReference type="NCBI Taxonomy" id="572480"/>
    <lineage>
        <taxon>Bacteria</taxon>
        <taxon>Pseudomonadati</taxon>
        <taxon>Campylobacterota</taxon>
        <taxon>Epsilonproteobacteria</taxon>
        <taxon>Campylobacterales</taxon>
        <taxon>Arcobacteraceae</taxon>
        <taxon>Arcobacter</taxon>
    </lineage>
</organism>
<dbReference type="Pfam" id="PF00912">
    <property type="entry name" value="Transgly"/>
    <property type="match status" value="1"/>
</dbReference>
<keyword evidence="5" id="KW-1003">Cell membrane</keyword>
<comment type="subcellular location">
    <subcellularLocation>
        <location evidence="1">Cell membrane</location>
    </subcellularLocation>
</comment>
<keyword evidence="19" id="KW-0812">Transmembrane</keyword>
<dbReference type="InterPro" id="IPR012338">
    <property type="entry name" value="Beta-lactam/transpept-like"/>
</dbReference>
<evidence type="ECO:0000256" key="3">
    <source>
        <dbReference type="ARBA" id="ARBA00007090"/>
    </source>
</evidence>
<dbReference type="AlphaFoldDB" id="D5V6K8"/>
<dbReference type="Gene3D" id="3.40.710.10">
    <property type="entry name" value="DD-peptidase/beta-lactamase superfamily"/>
    <property type="match status" value="1"/>
</dbReference>
<dbReference type="GO" id="GO:0008360">
    <property type="term" value="P:regulation of cell shape"/>
    <property type="evidence" value="ECO:0007669"/>
    <property type="project" value="UniProtKB-KW"/>
</dbReference>
<keyword evidence="11" id="KW-0133">Cell shape</keyword>
<evidence type="ECO:0000256" key="15">
    <source>
        <dbReference type="ARBA" id="ARBA00023316"/>
    </source>
</evidence>
<dbReference type="InterPro" id="IPR036950">
    <property type="entry name" value="PBP_transglycosylase"/>
</dbReference>